<dbReference type="Gene3D" id="1.25.40.10">
    <property type="entry name" value="Tetratricopeptide repeat domain"/>
    <property type="match status" value="1"/>
</dbReference>
<evidence type="ECO:0000256" key="2">
    <source>
        <dbReference type="SAM" id="Phobius"/>
    </source>
</evidence>
<proteinExistence type="predicted"/>
<dbReference type="AlphaFoldDB" id="A0A7R9P9U1"/>
<dbReference type="GO" id="GO:0030968">
    <property type="term" value="P:endoplasmic reticulum unfolded protein response"/>
    <property type="evidence" value="ECO:0007669"/>
    <property type="project" value="TreeGrafter"/>
</dbReference>
<dbReference type="PANTHER" id="PTHR13098:SF3">
    <property type="entry name" value="WOLFRAMIN"/>
    <property type="match status" value="1"/>
</dbReference>
<name>A0A7R9P9U1_TIMCA</name>
<dbReference type="GO" id="GO:0055074">
    <property type="term" value="P:calcium ion homeostasis"/>
    <property type="evidence" value="ECO:0007669"/>
    <property type="project" value="TreeGrafter"/>
</dbReference>
<keyword evidence="2" id="KW-0472">Membrane</keyword>
<dbReference type="Pfam" id="PF20023">
    <property type="entry name" value="WSLR"/>
    <property type="match status" value="2"/>
</dbReference>
<keyword evidence="2" id="KW-0812">Transmembrane</keyword>
<dbReference type="InterPro" id="IPR011990">
    <property type="entry name" value="TPR-like_helical_dom_sf"/>
</dbReference>
<reference evidence="3" key="1">
    <citation type="submission" date="2020-11" db="EMBL/GenBank/DDBJ databases">
        <authorList>
            <person name="Tran Van P."/>
        </authorList>
    </citation>
    <scope>NUCLEOTIDE SEQUENCE</scope>
</reference>
<evidence type="ECO:0000256" key="1">
    <source>
        <dbReference type="SAM" id="MobiDB-lite"/>
    </source>
</evidence>
<organism evidence="3">
    <name type="scientific">Timema californicum</name>
    <name type="common">California timema</name>
    <name type="synonym">Walking stick</name>
    <dbReference type="NCBI Taxonomy" id="61474"/>
    <lineage>
        <taxon>Eukaryota</taxon>
        <taxon>Metazoa</taxon>
        <taxon>Ecdysozoa</taxon>
        <taxon>Arthropoda</taxon>
        <taxon>Hexapoda</taxon>
        <taxon>Insecta</taxon>
        <taxon>Pterygota</taxon>
        <taxon>Neoptera</taxon>
        <taxon>Polyneoptera</taxon>
        <taxon>Phasmatodea</taxon>
        <taxon>Timematodea</taxon>
        <taxon>Timematoidea</taxon>
        <taxon>Timematidae</taxon>
        <taxon>Timema</taxon>
    </lineage>
</organism>
<dbReference type="GO" id="GO:0005789">
    <property type="term" value="C:endoplasmic reticulum membrane"/>
    <property type="evidence" value="ECO:0007669"/>
    <property type="project" value="TreeGrafter"/>
</dbReference>
<protein>
    <submittedName>
        <fullName evidence="3">(California timema) hypothetical protein</fullName>
    </submittedName>
</protein>
<dbReference type="InterPro" id="IPR026209">
    <property type="entry name" value="Wolframin_fam"/>
</dbReference>
<dbReference type="InterPro" id="IPR045458">
    <property type="entry name" value="Wolframin_Sel1-like_rpt"/>
</dbReference>
<dbReference type="PANTHER" id="PTHR13098">
    <property type="entry name" value="WOLFRAMIN"/>
    <property type="match status" value="1"/>
</dbReference>
<evidence type="ECO:0000313" key="3">
    <source>
        <dbReference type="EMBL" id="CAD7574987.1"/>
    </source>
</evidence>
<sequence length="973" mass="106525">MKRKRTCICVEGERKTILEKSSSVQLTEIRTWISPDICSLVYCESGVLDHVATEIKIGCNEVDWIELALYRDRWRTFVNAATNSSSSCHRVSNQQTGTHYKTTGSKKLFLVFYQSEATTNTPWNGNTNKRTVKVVQFRTFTVRYIRLSQVYHVGLLANRVARGVSLGINVCVLCAANNDQGVGRRRGVAPNMTAVLQAWRVAPVRPTSPGCPNTRPGHIPLCVRQADTGSPSRTLSSWCSARSCSDGLLDTFITAINGLIYTQGGAGGVLALGGAGWVLALGGAGWVLALGGAGWLLALGGAGWVLALGAKFIRSRGVTFEACGLNGVQTRAGKAGRLQCPMRSMRSLTEGMQVLLSAPATTQRAQHAITRLLCYWSLITAHLPIGHFVPGGSGNYLHGLPRVTHVARFPGVLLVANTLLATLHADERRDQSVGNKVCPRHVGVGGAWGLHVGSIGFKVTQFAHSFTRRCFVDHPSIAENLFIEATPHKAMTLDWGKRRSTKPCEARLFQWMFVTEILARDEELGDTARSLFLSMTGSTSKYLTLSDRRSARRIFVELTSLVIHSVTITAPYYPFGLYALSTNYSNGLGIGKVKLEEVNPHLRGGRVENHLGKTTPSSPDRDSNLDLPVLSSRAQQDKRPPEGHYTGQGAGGIRGKPPEGHYTGQGAGGIRGKPPEGHYTGQGVGVSVGSYQRDTTQDKVLGVSVGSHQRDVHLMILHDDLRPRPSILVTLPFRQSDPIRALQRESRHVTPVRRRLKIFLPVAVMNGRDYAANDSVEKPPPVHPTEIRTSISPFSAVELNTTSALANYAATEADGPRGSLRRLRSQLAEDGCPESQVVLAKQLLEETCELEVEREENSRLGVYWLIKSSEQGNMEATTVLKQCLESGQGITEHNYVDVNRCLNMSQDEKLARRAAREMFSSDVTIPPRPSLLARSCLAQRCRIVADPAARAAPRRWRASPSRVTRVQRESRAR</sequence>
<gene>
    <name evidence="3" type="ORF">TCMB3V08_LOCUS7588</name>
</gene>
<feature type="transmembrane region" description="Helical" evidence="2">
    <location>
        <begin position="259"/>
        <end position="280"/>
    </location>
</feature>
<dbReference type="PRINTS" id="PR02060">
    <property type="entry name" value="WOLFFAMILY"/>
</dbReference>
<accession>A0A7R9P9U1</accession>
<keyword evidence="2" id="KW-1133">Transmembrane helix</keyword>
<feature type="transmembrane region" description="Helical" evidence="2">
    <location>
        <begin position="286"/>
        <end position="307"/>
    </location>
</feature>
<dbReference type="EMBL" id="OE182816">
    <property type="protein sequence ID" value="CAD7574987.1"/>
    <property type="molecule type" value="Genomic_DNA"/>
</dbReference>
<feature type="region of interest" description="Disordered" evidence="1">
    <location>
        <begin position="604"/>
        <end position="689"/>
    </location>
</feature>